<dbReference type="SUPFAM" id="SSF46785">
    <property type="entry name" value="Winged helix' DNA-binding domain"/>
    <property type="match status" value="1"/>
</dbReference>
<dbReference type="SMART" id="SM00895">
    <property type="entry name" value="FCD"/>
    <property type="match status" value="1"/>
</dbReference>
<dbReference type="Pfam" id="PF07729">
    <property type="entry name" value="FCD"/>
    <property type="match status" value="1"/>
</dbReference>
<keyword evidence="1" id="KW-0805">Transcription regulation</keyword>
<dbReference type="InterPro" id="IPR000524">
    <property type="entry name" value="Tscrpt_reg_HTH_GntR"/>
</dbReference>
<gene>
    <name evidence="5" type="ORF">SAMN05216245_11337</name>
</gene>
<dbReference type="GO" id="GO:0003677">
    <property type="term" value="F:DNA binding"/>
    <property type="evidence" value="ECO:0007669"/>
    <property type="project" value="UniProtKB-KW"/>
</dbReference>
<evidence type="ECO:0000313" key="6">
    <source>
        <dbReference type="Proteomes" id="UP000198896"/>
    </source>
</evidence>
<dbReference type="InterPro" id="IPR011711">
    <property type="entry name" value="GntR_C"/>
</dbReference>
<dbReference type="RefSeq" id="WP_093913906.1">
    <property type="nucleotide sequence ID" value="NZ_FONL01000013.1"/>
</dbReference>
<evidence type="ECO:0000313" key="5">
    <source>
        <dbReference type="EMBL" id="SFE68769.1"/>
    </source>
</evidence>
<dbReference type="OrthoDB" id="9799482at2"/>
<dbReference type="SMART" id="SM00345">
    <property type="entry name" value="HTH_GNTR"/>
    <property type="match status" value="1"/>
</dbReference>
<dbReference type="PANTHER" id="PTHR43537:SF5">
    <property type="entry name" value="UXU OPERON TRANSCRIPTIONAL REGULATOR"/>
    <property type="match status" value="1"/>
</dbReference>
<dbReference type="Gene3D" id="1.10.10.10">
    <property type="entry name" value="Winged helix-like DNA-binding domain superfamily/Winged helix DNA-binding domain"/>
    <property type="match status" value="1"/>
</dbReference>
<evidence type="ECO:0000256" key="2">
    <source>
        <dbReference type="ARBA" id="ARBA00023125"/>
    </source>
</evidence>
<dbReference type="InterPro" id="IPR036390">
    <property type="entry name" value="WH_DNA-bd_sf"/>
</dbReference>
<evidence type="ECO:0000256" key="3">
    <source>
        <dbReference type="ARBA" id="ARBA00023163"/>
    </source>
</evidence>
<dbReference type="InterPro" id="IPR008920">
    <property type="entry name" value="TF_FadR/GntR_C"/>
</dbReference>
<dbReference type="CDD" id="cd07377">
    <property type="entry name" value="WHTH_GntR"/>
    <property type="match status" value="1"/>
</dbReference>
<keyword evidence="3" id="KW-0804">Transcription</keyword>
<dbReference type="SUPFAM" id="SSF48008">
    <property type="entry name" value="GntR ligand-binding domain-like"/>
    <property type="match status" value="1"/>
</dbReference>
<sequence>MTLKPISQKKSIVNDVIQELCNYILGGVMDGTIHKGDKIPSERELSEQLGIGRSTLREAIKVLVMLGLLEIRQGQGTYISEGNDGFYTAPLSWGLIIGFKSVSEIAEIRVILESEAARLATQRGGNQDMKQLDKIIANMHDAVEGNDVKAFTVADVEFHMTIVQATGNAAIVQMLKTIRRLLEIWIEKVLVDKSSMLITLKEHEAVYEHMRLGDAEGACEAMRKHISAAGMRLKKVSVVE</sequence>
<dbReference type="Gene3D" id="1.20.120.530">
    <property type="entry name" value="GntR ligand-binding domain-like"/>
    <property type="match status" value="1"/>
</dbReference>
<dbReference type="GO" id="GO:0003700">
    <property type="term" value="F:DNA-binding transcription factor activity"/>
    <property type="evidence" value="ECO:0007669"/>
    <property type="project" value="InterPro"/>
</dbReference>
<dbReference type="AlphaFoldDB" id="A0A1I2CK42"/>
<protein>
    <submittedName>
        <fullName evidence="5">Transcriptional regulator, GntR family</fullName>
    </submittedName>
</protein>
<feature type="domain" description="HTH gntR-type" evidence="4">
    <location>
        <begin position="14"/>
        <end position="82"/>
    </location>
</feature>
<dbReference type="InterPro" id="IPR036388">
    <property type="entry name" value="WH-like_DNA-bd_sf"/>
</dbReference>
<organism evidence="5 6">
    <name type="scientific">Succiniclasticum ruminis DSM 9236</name>
    <dbReference type="NCBI Taxonomy" id="1123323"/>
    <lineage>
        <taxon>Bacteria</taxon>
        <taxon>Bacillati</taxon>
        <taxon>Bacillota</taxon>
        <taxon>Negativicutes</taxon>
        <taxon>Acidaminococcales</taxon>
        <taxon>Acidaminococcaceae</taxon>
        <taxon>Succiniclasticum</taxon>
    </lineage>
</organism>
<keyword evidence="6" id="KW-1185">Reference proteome</keyword>
<proteinExistence type="predicted"/>
<dbReference type="EMBL" id="FONL01000013">
    <property type="protein sequence ID" value="SFE68769.1"/>
    <property type="molecule type" value="Genomic_DNA"/>
</dbReference>
<accession>A0A1I2CK42</accession>
<dbReference type="Pfam" id="PF00392">
    <property type="entry name" value="GntR"/>
    <property type="match status" value="1"/>
</dbReference>
<reference evidence="5 6" key="1">
    <citation type="submission" date="2016-10" db="EMBL/GenBank/DDBJ databases">
        <authorList>
            <person name="de Groot N.N."/>
        </authorList>
    </citation>
    <scope>NUCLEOTIDE SEQUENCE [LARGE SCALE GENOMIC DNA]</scope>
    <source>
        <strain evidence="5 6">DSM 9236</strain>
    </source>
</reference>
<dbReference type="STRING" id="1123323.SAMN05216245_11337"/>
<dbReference type="PROSITE" id="PS50949">
    <property type="entry name" value="HTH_GNTR"/>
    <property type="match status" value="1"/>
</dbReference>
<evidence type="ECO:0000259" key="4">
    <source>
        <dbReference type="PROSITE" id="PS50949"/>
    </source>
</evidence>
<name>A0A1I2CK42_9FIRM</name>
<evidence type="ECO:0000256" key="1">
    <source>
        <dbReference type="ARBA" id="ARBA00023015"/>
    </source>
</evidence>
<dbReference type="Proteomes" id="UP000198896">
    <property type="component" value="Unassembled WGS sequence"/>
</dbReference>
<dbReference type="PANTHER" id="PTHR43537">
    <property type="entry name" value="TRANSCRIPTIONAL REGULATOR, GNTR FAMILY"/>
    <property type="match status" value="1"/>
</dbReference>
<keyword evidence="2" id="KW-0238">DNA-binding</keyword>
<dbReference type="PRINTS" id="PR00035">
    <property type="entry name" value="HTHGNTR"/>
</dbReference>